<accession>A0A099NYW1</accession>
<comment type="subcellular location">
    <subcellularLocation>
        <location evidence="2">Cytoplasm</location>
    </subcellularLocation>
    <subcellularLocation>
        <location evidence="1">Nucleus</location>
    </subcellularLocation>
</comment>
<feature type="region of interest" description="Disordered" evidence="7">
    <location>
        <begin position="1"/>
        <end position="26"/>
    </location>
</feature>
<reference evidence="12" key="1">
    <citation type="journal article" date="2014" name="Microb. Cell Fact.">
        <title>Exploiting Issatchenkia orientalis SD108 for succinic acid production.</title>
        <authorList>
            <person name="Xiao H."/>
            <person name="Shao Z."/>
            <person name="Jiang Y."/>
            <person name="Dole S."/>
            <person name="Zhao H."/>
        </authorList>
    </citation>
    <scope>NUCLEOTIDE SEQUENCE [LARGE SCALE GENOMIC DNA]</scope>
    <source>
        <strain evidence="12">SD108</strain>
    </source>
</reference>
<evidence type="ECO:0000256" key="1">
    <source>
        <dbReference type="ARBA" id="ARBA00004123"/>
    </source>
</evidence>
<dbReference type="GO" id="GO:0005737">
    <property type="term" value="C:cytoplasm"/>
    <property type="evidence" value="ECO:0007669"/>
    <property type="project" value="UniProtKB-SubCell"/>
</dbReference>
<dbReference type="AlphaFoldDB" id="A0A099NYW1"/>
<proteinExistence type="predicted"/>
<evidence type="ECO:0000313" key="12">
    <source>
        <dbReference type="Proteomes" id="UP000029867"/>
    </source>
</evidence>
<keyword evidence="6" id="KW-0539">Nucleus</keyword>
<dbReference type="GO" id="GO:0030687">
    <property type="term" value="C:preribosome, large subunit precursor"/>
    <property type="evidence" value="ECO:0007669"/>
    <property type="project" value="TreeGrafter"/>
</dbReference>
<evidence type="ECO:0000313" key="15">
    <source>
        <dbReference type="Proteomes" id="UP000249293"/>
    </source>
</evidence>
<reference evidence="11 14" key="5">
    <citation type="submission" date="2017-05" db="EMBL/GenBank/DDBJ databases">
        <title>The Genome Sequence of Candida krusei Ckrusei653.</title>
        <authorList>
            <person name="Cuomo C."/>
            <person name="Forche A."/>
            <person name="Young S."/>
            <person name="Abouelleil A."/>
            <person name="Cao P."/>
            <person name="Chapman S."/>
            <person name="Cusick C."/>
            <person name="Shea T."/>
            <person name="Nusbaum C."/>
            <person name="Birren B."/>
        </authorList>
    </citation>
    <scope>NUCLEOTIDE SEQUENCE [LARGE SCALE GENOMIC DNA]</scope>
    <source>
        <strain evidence="11 14">Ckrusei653</strain>
    </source>
</reference>
<evidence type="ECO:0000256" key="2">
    <source>
        <dbReference type="ARBA" id="ARBA00004496"/>
    </source>
</evidence>
<dbReference type="GO" id="GO:0000055">
    <property type="term" value="P:ribosomal large subunit export from nucleus"/>
    <property type="evidence" value="ECO:0007669"/>
    <property type="project" value="TreeGrafter"/>
</dbReference>
<sequence>MARKGGVSKNSRAARRGDADPFTSSEAKELAAIPRLENTDTVSSIIRSSLSKNQRLLNDKVNRLSKNENKLKPGDHIITTHANKKRQHMVSKTVRSKQSKFLNIDGRLSKKIENALNRKKKIANLRKAGWEQINEVAKKSLEDDIVSKINSEKQTNQDLEDQLLDEMRDDDEIVQEIVKKQQNPFALLPEEE</sequence>
<reference evidence="10" key="4">
    <citation type="submission" date="2017-01" db="EMBL/GenBank/DDBJ databases">
        <authorList>
            <person name="Mah S.A."/>
            <person name="Swanson W.J."/>
            <person name="Moy G.W."/>
            <person name="Vacquier V.D."/>
        </authorList>
    </citation>
    <scope>NUCLEOTIDE SEQUENCE [LARGE SCALE GENOMIC DNA]</scope>
    <source>
        <strain evidence="10">129</strain>
    </source>
</reference>
<keyword evidence="4" id="KW-0963">Cytoplasm</keyword>
<evidence type="ECO:0000313" key="8">
    <source>
        <dbReference type="EMBL" id="AWU74915.1"/>
    </source>
</evidence>
<reference evidence="13" key="3">
    <citation type="journal article" date="2017" name="Genome Announc.">
        <title>Genome sequences of Cyberlindnera fabianii 65, Pichia kudriavzevii 129, and Saccharomyces cerevisiae 131 isolated from fermented masau fruits in Zimbabwe.</title>
        <authorList>
            <person name="van Rijswijck I.M.H."/>
            <person name="Derks M.F.L."/>
            <person name="Abee T."/>
            <person name="de Ridder D."/>
            <person name="Smid E.J."/>
        </authorList>
    </citation>
    <scope>NUCLEOTIDE SEQUENCE [LARGE SCALE GENOMIC DNA]</scope>
    <source>
        <strain evidence="13">129</strain>
    </source>
</reference>
<protein>
    <submittedName>
        <fullName evidence="9">Uncharacterized protein</fullName>
    </submittedName>
</protein>
<dbReference type="OrthoDB" id="4068492at2759"/>
<dbReference type="STRING" id="4909.A0A099NYW1"/>
<dbReference type="GO" id="GO:0005730">
    <property type="term" value="C:nucleolus"/>
    <property type="evidence" value="ECO:0007669"/>
    <property type="project" value="TreeGrafter"/>
</dbReference>
<evidence type="ECO:0000313" key="13">
    <source>
        <dbReference type="Proteomes" id="UP000189274"/>
    </source>
</evidence>
<evidence type="ECO:0000313" key="14">
    <source>
        <dbReference type="Proteomes" id="UP000195871"/>
    </source>
</evidence>
<dbReference type="VEuPathDB" id="FungiDB:C5L36_0B01790"/>
<evidence type="ECO:0000256" key="4">
    <source>
        <dbReference type="ARBA" id="ARBA00022490"/>
    </source>
</evidence>
<dbReference type="Proteomes" id="UP000029867">
    <property type="component" value="Unassembled WGS sequence"/>
</dbReference>
<evidence type="ECO:0000313" key="11">
    <source>
        <dbReference type="EMBL" id="OUT21160.1"/>
    </source>
</evidence>
<name>A0A099NYW1_PICKU</name>
<dbReference type="Pfam" id="PF09135">
    <property type="entry name" value="Alb1"/>
    <property type="match status" value="1"/>
</dbReference>
<evidence type="ECO:0000256" key="7">
    <source>
        <dbReference type="SAM" id="MobiDB-lite"/>
    </source>
</evidence>
<dbReference type="EMBL" id="MQVM01000015">
    <property type="protein sequence ID" value="ONH73303.1"/>
    <property type="molecule type" value="Genomic_DNA"/>
</dbReference>
<keyword evidence="15" id="KW-1185">Reference proteome</keyword>
<evidence type="ECO:0000256" key="3">
    <source>
        <dbReference type="ARBA" id="ARBA00022448"/>
    </source>
</evidence>
<gene>
    <name evidence="10" type="ORF">BOH78_3184</name>
    <name evidence="8" type="ORF">C5L36_0B01790</name>
    <name evidence="11" type="ORF">CAS74_003275</name>
    <name evidence="9" type="ORF">JL09_g3762</name>
</gene>
<dbReference type="EMBL" id="JQFK01000044">
    <property type="protein sequence ID" value="KGK37107.1"/>
    <property type="molecule type" value="Genomic_DNA"/>
</dbReference>
<dbReference type="InterPro" id="IPR022784">
    <property type="entry name" value="Ribosome_bgen_Alb1"/>
</dbReference>
<keyword evidence="3" id="KW-0813">Transport</keyword>
<keyword evidence="5" id="KW-0690">Ribosome biogenesis</keyword>
<dbReference type="Proteomes" id="UP000189274">
    <property type="component" value="Unassembled WGS sequence"/>
</dbReference>
<dbReference type="Proteomes" id="UP000195871">
    <property type="component" value="Unassembled WGS sequence"/>
</dbReference>
<reference evidence="9" key="2">
    <citation type="submission" date="2014-08" db="EMBL/GenBank/DDBJ databases">
        <title>Exploiting Issatchenkia orientalis SD108 for Succinic Acid Production.</title>
        <authorList>
            <person name="Xiao H."/>
            <person name="Shao Z."/>
            <person name="Jiang Y."/>
            <person name="Dole S."/>
            <person name="Zhao H."/>
        </authorList>
    </citation>
    <scope>NUCLEOTIDE SEQUENCE [LARGE SCALE GENOMIC DNA]</scope>
    <source>
        <strain evidence="9">SD108</strain>
    </source>
</reference>
<evidence type="ECO:0000256" key="6">
    <source>
        <dbReference type="ARBA" id="ARBA00023242"/>
    </source>
</evidence>
<dbReference type="PANTHER" id="PTHR28280">
    <property type="entry name" value="SHUTTLING PRE-60S FACTOR ECM1"/>
    <property type="match status" value="1"/>
</dbReference>
<dbReference type="Proteomes" id="UP000249293">
    <property type="component" value="Chromosome 2"/>
</dbReference>
<organism evidence="9 12">
    <name type="scientific">Pichia kudriavzevii</name>
    <name type="common">Yeast</name>
    <name type="synonym">Issatchenkia orientalis</name>
    <dbReference type="NCBI Taxonomy" id="4909"/>
    <lineage>
        <taxon>Eukaryota</taxon>
        <taxon>Fungi</taxon>
        <taxon>Dikarya</taxon>
        <taxon>Ascomycota</taxon>
        <taxon>Saccharomycotina</taxon>
        <taxon>Pichiomycetes</taxon>
        <taxon>Pichiales</taxon>
        <taxon>Pichiaceae</taxon>
        <taxon>Pichia</taxon>
    </lineage>
</organism>
<evidence type="ECO:0000313" key="10">
    <source>
        <dbReference type="EMBL" id="ONH73303.1"/>
    </source>
</evidence>
<dbReference type="EMBL" id="NHMM01000005">
    <property type="protein sequence ID" value="OUT21160.1"/>
    <property type="molecule type" value="Genomic_DNA"/>
</dbReference>
<reference evidence="8 15" key="6">
    <citation type="submission" date="2018-06" db="EMBL/GenBank/DDBJ databases">
        <title>Population genomics shows no distinction between pathogenic Candida krusei and environmental Pichia kudriavzevii: One species, four names.</title>
        <authorList>
            <person name="Douglass A.P."/>
            <person name="Offei B."/>
            <person name="Braun-Galleani S."/>
            <person name="Coughlan A.Y."/>
            <person name="Martos A."/>
            <person name="Ortiz-Merino R.A."/>
            <person name="Byrne K.P."/>
            <person name="Wolfe K.H."/>
        </authorList>
    </citation>
    <scope>NUCLEOTIDE SEQUENCE [LARGE SCALE GENOMIC DNA]</scope>
    <source>
        <strain evidence="8 15">CBS573</strain>
    </source>
</reference>
<dbReference type="PANTHER" id="PTHR28280:SF1">
    <property type="entry name" value="SHUTTLING PRE-60S FACTOR ECM1"/>
    <property type="match status" value="1"/>
</dbReference>
<evidence type="ECO:0000313" key="9">
    <source>
        <dbReference type="EMBL" id="KGK37107.1"/>
    </source>
</evidence>
<dbReference type="InterPro" id="IPR053278">
    <property type="entry name" value="Pre-60S_factor_ECM1"/>
</dbReference>
<evidence type="ECO:0000256" key="5">
    <source>
        <dbReference type="ARBA" id="ARBA00022517"/>
    </source>
</evidence>
<dbReference type="HOGENOM" id="CLU_090725_0_0_1"/>
<dbReference type="EMBL" id="CP028774">
    <property type="protein sequence ID" value="AWU74915.1"/>
    <property type="molecule type" value="Genomic_DNA"/>
</dbReference>